<protein>
    <submittedName>
        <fullName evidence="2">Uncharacterized protein</fullName>
    </submittedName>
</protein>
<feature type="chain" id="PRO_5022962849" evidence="1">
    <location>
        <begin position="26"/>
        <end position="129"/>
    </location>
</feature>
<feature type="signal peptide" evidence="1">
    <location>
        <begin position="1"/>
        <end position="25"/>
    </location>
</feature>
<comment type="caution">
    <text evidence="2">The sequence shown here is derived from an EMBL/GenBank/DDBJ whole genome shotgun (WGS) entry which is preliminary data.</text>
</comment>
<gene>
    <name evidence="2" type="ORF">FVW59_16035</name>
</gene>
<dbReference type="Pfam" id="PF20531">
    <property type="entry name" value="DUF6746"/>
    <property type="match status" value="1"/>
</dbReference>
<accession>A0A5C8ZNM1</accession>
<dbReference type="EMBL" id="VRYZ01000007">
    <property type="protein sequence ID" value="TXS90106.1"/>
    <property type="molecule type" value="Genomic_DNA"/>
</dbReference>
<dbReference type="OrthoDB" id="5975812at2"/>
<evidence type="ECO:0000256" key="1">
    <source>
        <dbReference type="SAM" id="SignalP"/>
    </source>
</evidence>
<organism evidence="2 3">
    <name type="scientific">Parahaliea aestuarii</name>
    <dbReference type="NCBI Taxonomy" id="1852021"/>
    <lineage>
        <taxon>Bacteria</taxon>
        <taxon>Pseudomonadati</taxon>
        <taxon>Pseudomonadota</taxon>
        <taxon>Gammaproteobacteria</taxon>
        <taxon>Cellvibrionales</taxon>
        <taxon>Halieaceae</taxon>
        <taxon>Parahaliea</taxon>
    </lineage>
</organism>
<dbReference type="InterPro" id="IPR046634">
    <property type="entry name" value="DUF6746"/>
</dbReference>
<sequence>MPRIPSLAALTASAILCLAAAGSNADERFDHFQGAPAASVAEALSNLEVYNEYLESLLDKDTQLSDADMGRIHQLSYTLENAINKLQEELNGIAANLEEVHLGSEQLQRERVLENGRDYLKRSRTVTGR</sequence>
<keyword evidence="1" id="KW-0732">Signal</keyword>
<keyword evidence="3" id="KW-1185">Reference proteome</keyword>
<dbReference type="AlphaFoldDB" id="A0A5C8ZNM1"/>
<reference evidence="2 3" key="1">
    <citation type="submission" date="2019-08" db="EMBL/GenBank/DDBJ databases">
        <title>Parahaliea maris sp. nov., isolated from the surface seawater.</title>
        <authorList>
            <person name="Liu Y."/>
        </authorList>
    </citation>
    <scope>NUCLEOTIDE SEQUENCE [LARGE SCALE GENOMIC DNA]</scope>
    <source>
        <strain evidence="2 3">S2-26</strain>
    </source>
</reference>
<evidence type="ECO:0000313" key="2">
    <source>
        <dbReference type="EMBL" id="TXS90106.1"/>
    </source>
</evidence>
<evidence type="ECO:0000313" key="3">
    <source>
        <dbReference type="Proteomes" id="UP000321933"/>
    </source>
</evidence>
<proteinExistence type="predicted"/>
<name>A0A5C8ZNM1_9GAMM</name>
<dbReference type="Proteomes" id="UP000321933">
    <property type="component" value="Unassembled WGS sequence"/>
</dbReference>
<dbReference type="RefSeq" id="WP_148065368.1">
    <property type="nucleotide sequence ID" value="NZ_VRYZ01000007.1"/>
</dbReference>